<protein>
    <recommendedName>
        <fullName evidence="6">WD40-like Beta Propeller Repeat</fullName>
    </recommendedName>
</protein>
<keyword evidence="3" id="KW-0732">Signal</keyword>
<evidence type="ECO:0000313" key="4">
    <source>
        <dbReference type="EMBL" id="MFD1324711.1"/>
    </source>
</evidence>
<accession>A0ABW3YMB0</accession>
<feature type="chain" id="PRO_5046990952" description="WD40-like Beta Propeller Repeat" evidence="3">
    <location>
        <begin position="29"/>
        <end position="554"/>
    </location>
</feature>
<keyword evidence="5" id="KW-1185">Reference proteome</keyword>
<dbReference type="Proteomes" id="UP001597260">
    <property type="component" value="Unassembled WGS sequence"/>
</dbReference>
<sequence length="554" mass="56570">MRRSVSSIAALVGLVGISLVASGTAALAAQPGKKVCAIKDPRLRELSGLVATDTGYIVINDGTEVASRKQVFYLDKNCKGTKAVQYSGDGPFDTEDLALSADGKTLWIADIGDNVTSSERRSRVALWSMPVDGSKKPVLHRLRYPDGKPRDAEALLMADDGSPVIVTKSTGKAEIFTADAKLPTDNAEPVPMKAAGEITVPKTATENPLQAAGRIAVTGAARSPDGTRVVLRTYADAFEFDVTGGDIVKALTTGKPRVTPLTDPFGEAITYTPDGGTFLTVSDVGSLGDDAEVDILSYVPSKTVAADVPDETEKATDTRSWMDKLTLTDITYLVAGVGVLGAILVGFGIFGIVRARRRPPVGDAGRRGGKGGDDAGRRGGKDGGQGRRGGGPERERDPRVGRQPGPEDQSDAHFVSAPDSGRRAGNQPDAADGRSRGRQDKSGSVYGGNRPSRGAVYGAGASAGSGGGGGAVYGGDGGRSVAGGHGGDLPSAGRPPAGGHGGGRGRTGGGSYSAGPGPAGNRRANDGYADERGGRGPDGRGPAAGGGYRDNGYR</sequence>
<evidence type="ECO:0000256" key="1">
    <source>
        <dbReference type="SAM" id="MobiDB-lite"/>
    </source>
</evidence>
<evidence type="ECO:0000256" key="3">
    <source>
        <dbReference type="SAM" id="SignalP"/>
    </source>
</evidence>
<feature type="signal peptide" evidence="3">
    <location>
        <begin position="1"/>
        <end position="28"/>
    </location>
</feature>
<dbReference type="RefSeq" id="WP_377575792.1">
    <property type="nucleotide sequence ID" value="NZ_JBHTMP010000056.1"/>
</dbReference>
<proteinExistence type="predicted"/>
<dbReference type="SUPFAM" id="SSF75011">
    <property type="entry name" value="3-carboxy-cis,cis-mucoante lactonizing enzyme"/>
    <property type="match status" value="1"/>
</dbReference>
<organism evidence="4 5">
    <name type="scientific">Micromonospora sonneratiae</name>
    <dbReference type="NCBI Taxonomy" id="1184706"/>
    <lineage>
        <taxon>Bacteria</taxon>
        <taxon>Bacillati</taxon>
        <taxon>Actinomycetota</taxon>
        <taxon>Actinomycetes</taxon>
        <taxon>Micromonosporales</taxon>
        <taxon>Micromonosporaceae</taxon>
        <taxon>Micromonospora</taxon>
    </lineage>
</organism>
<keyword evidence="2" id="KW-1133">Transmembrane helix</keyword>
<feature type="compositionally biased region" description="Basic and acidic residues" evidence="1">
    <location>
        <begin position="523"/>
        <end position="538"/>
    </location>
</feature>
<feature type="transmembrane region" description="Helical" evidence="2">
    <location>
        <begin position="330"/>
        <end position="353"/>
    </location>
</feature>
<name>A0ABW3YMB0_9ACTN</name>
<feature type="compositionally biased region" description="Basic and acidic residues" evidence="1">
    <location>
        <begin position="364"/>
        <end position="400"/>
    </location>
</feature>
<comment type="caution">
    <text evidence="4">The sequence shown here is derived from an EMBL/GenBank/DDBJ whole genome shotgun (WGS) entry which is preliminary data.</text>
</comment>
<feature type="compositionally biased region" description="Gly residues" evidence="1">
    <location>
        <begin position="496"/>
        <end position="512"/>
    </location>
</feature>
<feature type="compositionally biased region" description="Basic and acidic residues" evidence="1">
    <location>
        <begin position="431"/>
        <end position="441"/>
    </location>
</feature>
<evidence type="ECO:0000256" key="2">
    <source>
        <dbReference type="SAM" id="Phobius"/>
    </source>
</evidence>
<reference evidence="5" key="1">
    <citation type="journal article" date="2019" name="Int. J. Syst. Evol. Microbiol.">
        <title>The Global Catalogue of Microorganisms (GCM) 10K type strain sequencing project: providing services to taxonomists for standard genome sequencing and annotation.</title>
        <authorList>
            <consortium name="The Broad Institute Genomics Platform"/>
            <consortium name="The Broad Institute Genome Sequencing Center for Infectious Disease"/>
            <person name="Wu L."/>
            <person name="Ma J."/>
        </authorList>
    </citation>
    <scope>NUCLEOTIDE SEQUENCE [LARGE SCALE GENOMIC DNA]</scope>
    <source>
        <strain evidence="5">JCM 31037</strain>
    </source>
</reference>
<gene>
    <name evidence="4" type="ORF">ACFQ4H_26850</name>
</gene>
<dbReference type="EMBL" id="JBHTMP010000056">
    <property type="protein sequence ID" value="MFD1324711.1"/>
    <property type="molecule type" value="Genomic_DNA"/>
</dbReference>
<evidence type="ECO:0008006" key="6">
    <source>
        <dbReference type="Google" id="ProtNLM"/>
    </source>
</evidence>
<feature type="region of interest" description="Disordered" evidence="1">
    <location>
        <begin position="359"/>
        <end position="554"/>
    </location>
</feature>
<feature type="compositionally biased region" description="Gly residues" evidence="1">
    <location>
        <begin position="461"/>
        <end position="487"/>
    </location>
</feature>
<keyword evidence="2" id="KW-0472">Membrane</keyword>
<keyword evidence="2" id="KW-0812">Transmembrane</keyword>
<feature type="compositionally biased region" description="Gly residues" evidence="1">
    <location>
        <begin position="542"/>
        <end position="554"/>
    </location>
</feature>
<evidence type="ECO:0000313" key="5">
    <source>
        <dbReference type="Proteomes" id="UP001597260"/>
    </source>
</evidence>